<evidence type="ECO:0000313" key="10">
    <source>
        <dbReference type="EMBL" id="KAJ7979368.1"/>
    </source>
</evidence>
<dbReference type="GO" id="GO:0043565">
    <property type="term" value="F:sequence-specific DNA binding"/>
    <property type="evidence" value="ECO:0007669"/>
    <property type="project" value="InterPro"/>
</dbReference>
<evidence type="ECO:0000259" key="9">
    <source>
        <dbReference type="PROSITE" id="PS50071"/>
    </source>
</evidence>
<dbReference type="InterPro" id="IPR003106">
    <property type="entry name" value="Leu_zip_homeo"/>
</dbReference>
<dbReference type="KEGG" id="qsa:O6P43_002775"/>
<evidence type="ECO:0000256" key="7">
    <source>
        <dbReference type="SAM" id="Coils"/>
    </source>
</evidence>
<dbReference type="InterPro" id="IPR050762">
    <property type="entry name" value="HD-ZIP_Homeobox_LZ_Class_II"/>
</dbReference>
<feature type="DNA-binding region" description="Homeobox" evidence="5">
    <location>
        <begin position="65"/>
        <end position="124"/>
    </location>
</feature>
<dbReference type="PANTHER" id="PTHR45714:SF72">
    <property type="entry name" value="HOMEOBOX-LEUCINE ZIPPER PROTEIN HOX26-RELATED"/>
    <property type="match status" value="1"/>
</dbReference>
<dbReference type="CDD" id="cd00086">
    <property type="entry name" value="homeodomain"/>
    <property type="match status" value="1"/>
</dbReference>
<dbReference type="PANTHER" id="PTHR45714">
    <property type="entry name" value="HOMEOBOX-LEUCINE ZIPPER PROTEIN HAT14"/>
    <property type="match status" value="1"/>
</dbReference>
<keyword evidence="3" id="KW-0805">Transcription regulation</keyword>
<evidence type="ECO:0000256" key="5">
    <source>
        <dbReference type="PROSITE-ProRule" id="PRU00108"/>
    </source>
</evidence>
<organism evidence="10 11">
    <name type="scientific">Quillaja saponaria</name>
    <name type="common">Soap bark tree</name>
    <dbReference type="NCBI Taxonomy" id="32244"/>
    <lineage>
        <taxon>Eukaryota</taxon>
        <taxon>Viridiplantae</taxon>
        <taxon>Streptophyta</taxon>
        <taxon>Embryophyta</taxon>
        <taxon>Tracheophyta</taxon>
        <taxon>Spermatophyta</taxon>
        <taxon>Magnoliopsida</taxon>
        <taxon>eudicotyledons</taxon>
        <taxon>Gunneridae</taxon>
        <taxon>Pentapetalae</taxon>
        <taxon>rosids</taxon>
        <taxon>fabids</taxon>
        <taxon>Fabales</taxon>
        <taxon>Quillajaceae</taxon>
        <taxon>Quillaja</taxon>
    </lineage>
</organism>
<dbReference type="EMBL" id="JARAOO010000002">
    <property type="protein sequence ID" value="KAJ7979368.1"/>
    <property type="molecule type" value="Genomic_DNA"/>
</dbReference>
<dbReference type="AlphaFoldDB" id="A0AAD7QD94"/>
<dbReference type="SMART" id="SM00389">
    <property type="entry name" value="HOX"/>
    <property type="match status" value="1"/>
</dbReference>
<dbReference type="InterPro" id="IPR001356">
    <property type="entry name" value="HD"/>
</dbReference>
<sequence>MRCIDKSSAHFKEKKQIIKENKRAPPILCLDLPFELCPPKKEALKVDHHDHKAADDGKSDSNNGNCRKKLRLTKEQSDLLENSFKLHTTLNPTQKQALTEQLNVNPRQVEVWFQNKRARTKLKQTEVDCEFLKKCCESLSNENRRLKKELQELRTIFKVGVPLTMCSLCNNEAAATGENMRLG</sequence>
<evidence type="ECO:0000256" key="6">
    <source>
        <dbReference type="RuleBase" id="RU000682"/>
    </source>
</evidence>
<comment type="similarity">
    <text evidence="2">Belongs to the HD-ZIP homeobox family. Class II subfamily.</text>
</comment>
<keyword evidence="5 6" id="KW-0539">Nucleus</keyword>
<feature type="region of interest" description="Disordered" evidence="8">
    <location>
        <begin position="47"/>
        <end position="67"/>
    </location>
</feature>
<keyword evidence="4" id="KW-0804">Transcription</keyword>
<keyword evidence="11" id="KW-1185">Reference proteome</keyword>
<dbReference type="PROSITE" id="PS50071">
    <property type="entry name" value="HOMEOBOX_2"/>
    <property type="match status" value="1"/>
</dbReference>
<name>A0AAD7QD94_QUISA</name>
<accession>A0AAD7QD94</accession>
<dbReference type="Proteomes" id="UP001163823">
    <property type="component" value="Chromosome 2"/>
</dbReference>
<evidence type="ECO:0000256" key="2">
    <source>
        <dbReference type="ARBA" id="ARBA00006074"/>
    </source>
</evidence>
<evidence type="ECO:0000313" key="11">
    <source>
        <dbReference type="Proteomes" id="UP001163823"/>
    </source>
</evidence>
<keyword evidence="7" id="KW-0175">Coiled coil</keyword>
<dbReference type="Gene3D" id="1.10.10.60">
    <property type="entry name" value="Homeodomain-like"/>
    <property type="match status" value="1"/>
</dbReference>
<feature type="domain" description="Homeobox" evidence="9">
    <location>
        <begin position="63"/>
        <end position="123"/>
    </location>
</feature>
<dbReference type="Pfam" id="PF02183">
    <property type="entry name" value="HALZ"/>
    <property type="match status" value="1"/>
</dbReference>
<dbReference type="SUPFAM" id="SSF46689">
    <property type="entry name" value="Homeodomain-like"/>
    <property type="match status" value="1"/>
</dbReference>
<reference evidence="10" key="1">
    <citation type="journal article" date="2023" name="Science">
        <title>Elucidation of the pathway for biosynthesis of saponin adjuvants from the soapbark tree.</title>
        <authorList>
            <person name="Reed J."/>
            <person name="Orme A."/>
            <person name="El-Demerdash A."/>
            <person name="Owen C."/>
            <person name="Martin L.B.B."/>
            <person name="Misra R.C."/>
            <person name="Kikuchi S."/>
            <person name="Rejzek M."/>
            <person name="Martin A.C."/>
            <person name="Harkess A."/>
            <person name="Leebens-Mack J."/>
            <person name="Louveau T."/>
            <person name="Stephenson M.J."/>
            <person name="Osbourn A."/>
        </authorList>
    </citation>
    <scope>NUCLEOTIDE SEQUENCE</scope>
    <source>
        <strain evidence="10">S10</strain>
    </source>
</reference>
<proteinExistence type="inferred from homology"/>
<evidence type="ECO:0000256" key="1">
    <source>
        <dbReference type="ARBA" id="ARBA00004123"/>
    </source>
</evidence>
<keyword evidence="5 6" id="KW-0371">Homeobox</keyword>
<dbReference type="InterPro" id="IPR009057">
    <property type="entry name" value="Homeodomain-like_sf"/>
</dbReference>
<feature type="compositionally biased region" description="Basic and acidic residues" evidence="8">
    <location>
        <begin position="47"/>
        <end position="59"/>
    </location>
</feature>
<evidence type="ECO:0000256" key="3">
    <source>
        <dbReference type="ARBA" id="ARBA00023015"/>
    </source>
</evidence>
<dbReference type="Pfam" id="PF00046">
    <property type="entry name" value="Homeodomain"/>
    <property type="match status" value="1"/>
</dbReference>
<gene>
    <name evidence="10" type="ORF">O6P43_002775</name>
</gene>
<dbReference type="GO" id="GO:0006355">
    <property type="term" value="P:regulation of DNA-templated transcription"/>
    <property type="evidence" value="ECO:0007669"/>
    <property type="project" value="InterPro"/>
</dbReference>
<keyword evidence="5 6" id="KW-0238">DNA-binding</keyword>
<feature type="coiled-coil region" evidence="7">
    <location>
        <begin position="129"/>
        <end position="156"/>
    </location>
</feature>
<evidence type="ECO:0000256" key="8">
    <source>
        <dbReference type="SAM" id="MobiDB-lite"/>
    </source>
</evidence>
<dbReference type="GO" id="GO:0005634">
    <property type="term" value="C:nucleus"/>
    <property type="evidence" value="ECO:0007669"/>
    <property type="project" value="UniProtKB-SubCell"/>
</dbReference>
<evidence type="ECO:0000256" key="4">
    <source>
        <dbReference type="ARBA" id="ARBA00023163"/>
    </source>
</evidence>
<comment type="caution">
    <text evidence="10">The sequence shown here is derived from an EMBL/GenBank/DDBJ whole genome shotgun (WGS) entry which is preliminary data.</text>
</comment>
<comment type="subcellular location">
    <subcellularLocation>
        <location evidence="1 5 6">Nucleus</location>
    </subcellularLocation>
</comment>
<protein>
    <submittedName>
        <fullName evidence="10">Homeobox-leucine zipper protein family</fullName>
    </submittedName>
</protein>
<dbReference type="SMART" id="SM00340">
    <property type="entry name" value="HALZ"/>
    <property type="match status" value="1"/>
</dbReference>